<dbReference type="PANTHER" id="PTHR30528">
    <property type="entry name" value="CYTOPLASMIC PROTEIN"/>
    <property type="match status" value="1"/>
</dbReference>
<accession>A0AAJ1YHB3</accession>
<dbReference type="EMBL" id="JAVIGA010000016">
    <property type="protein sequence ID" value="MDQ9127879.1"/>
    <property type="molecule type" value="Genomic_DNA"/>
</dbReference>
<dbReference type="AlphaFoldDB" id="A0AAJ1YHB3"/>
<dbReference type="Pfam" id="PF06224">
    <property type="entry name" value="AlkZ-like"/>
    <property type="match status" value="1"/>
</dbReference>
<comment type="caution">
    <text evidence="1">The sequence shown here is derived from an EMBL/GenBank/DDBJ whole genome shotgun (WGS) entry which is preliminary data.</text>
</comment>
<dbReference type="RefSeq" id="WP_309047816.1">
    <property type="nucleotide sequence ID" value="NZ_JAVIGA010000016.1"/>
</dbReference>
<protein>
    <submittedName>
        <fullName evidence="1">Winged helix-turn-helix domain-containing protein</fullName>
    </submittedName>
</protein>
<evidence type="ECO:0000313" key="1">
    <source>
        <dbReference type="EMBL" id="MDQ9127879.1"/>
    </source>
</evidence>
<reference evidence="1" key="1">
    <citation type="submission" date="2023-08" db="EMBL/GenBank/DDBJ databases">
        <title>The Comparative Genomic Analysis of Yersiniaceae from Polar Regions.</title>
        <authorList>
            <person name="Goncharov A."/>
            <person name="Aslanov B."/>
            <person name="Kolodzhieva V."/>
            <person name="Azarov D."/>
            <person name="Mochov A."/>
            <person name="Lebedeva E."/>
        </authorList>
    </citation>
    <scope>NUCLEOTIDE SEQUENCE</scope>
    <source>
        <strain evidence="1">Vf</strain>
    </source>
</reference>
<name>A0AAJ1YHB3_SERFO</name>
<sequence length="419" mass="47857">MPIPVISLSSARALHLAAQGLLSPIKRQACPDDVVTAIDRMGLLQIDTISVVARSPYLVLFSRLGDYRPEWLEQALASRKLFEYWAHEACFLPIDDFGLLRHRMLQPQGMGWKYSQEWVQQHQQAIDELLQHIAVQGPVRSADFSAEKKGANGWWDWKPEKRHLEILFTSGKLMVAERRNFHRVYDLTERLLPQWDDDVHALPEAMAQQQMLTRSCRYLGVFKAEWLADYYRLKRVSPKPLLATLLQQGEISQIAIDGLEGEFYVHQSLAAELALAEQGKLKSTVTCLLSPFDPVVWDRRRALELFNFDYRLECYTPKEKRQYGYFTLPLLQRGELIGRVDAKMHRKQGVFEVISFHLESGVKLGKQRCQDIRQAITRTAKWHGAQQVSLGDVPASLAAEWGQGWGVPSPQPSPTGRGS</sequence>
<evidence type="ECO:0000313" key="2">
    <source>
        <dbReference type="Proteomes" id="UP001224622"/>
    </source>
</evidence>
<dbReference type="PANTHER" id="PTHR30528:SF0">
    <property type="entry name" value="CYTOPLASMIC PROTEIN"/>
    <property type="match status" value="1"/>
</dbReference>
<proteinExistence type="predicted"/>
<organism evidence="1 2">
    <name type="scientific">Serratia fonticola</name>
    <dbReference type="NCBI Taxonomy" id="47917"/>
    <lineage>
        <taxon>Bacteria</taxon>
        <taxon>Pseudomonadati</taxon>
        <taxon>Pseudomonadota</taxon>
        <taxon>Gammaproteobacteria</taxon>
        <taxon>Enterobacterales</taxon>
        <taxon>Yersiniaceae</taxon>
        <taxon>Serratia</taxon>
    </lineage>
</organism>
<gene>
    <name evidence="1" type="ORF">RDT67_15745</name>
</gene>
<dbReference type="Proteomes" id="UP001224622">
    <property type="component" value="Unassembled WGS sequence"/>
</dbReference>
<dbReference type="InterPro" id="IPR009351">
    <property type="entry name" value="AlkZ-like"/>
</dbReference>